<evidence type="ECO:0000313" key="2">
    <source>
        <dbReference type="EMBL" id="KKS32717.1"/>
    </source>
</evidence>
<dbReference type="AlphaFoldDB" id="A0A0G0Y7J8"/>
<dbReference type="EMBL" id="LCCN01000005">
    <property type="protein sequence ID" value="KKS32717.1"/>
    <property type="molecule type" value="Genomic_DNA"/>
</dbReference>
<evidence type="ECO:0000313" key="3">
    <source>
        <dbReference type="Proteomes" id="UP000034160"/>
    </source>
</evidence>
<name>A0A0G0Y7J8_9BACT</name>
<comment type="caution">
    <text evidence="2">The sequence shown here is derived from an EMBL/GenBank/DDBJ whole genome shotgun (WGS) entry which is preliminary data.</text>
</comment>
<protein>
    <submittedName>
        <fullName evidence="2">Uncharacterized protein</fullName>
    </submittedName>
</protein>
<dbReference type="Proteomes" id="UP000034160">
    <property type="component" value="Unassembled WGS sequence"/>
</dbReference>
<keyword evidence="1" id="KW-0812">Transmembrane</keyword>
<reference evidence="2 3" key="1">
    <citation type="journal article" date="2015" name="Nature">
        <title>rRNA introns, odd ribosomes, and small enigmatic genomes across a large radiation of phyla.</title>
        <authorList>
            <person name="Brown C.T."/>
            <person name="Hug L.A."/>
            <person name="Thomas B.C."/>
            <person name="Sharon I."/>
            <person name="Castelle C.J."/>
            <person name="Singh A."/>
            <person name="Wilkins M.J."/>
            <person name="Williams K.H."/>
            <person name="Banfield J.F."/>
        </authorList>
    </citation>
    <scope>NUCLEOTIDE SEQUENCE [LARGE SCALE GENOMIC DNA]</scope>
</reference>
<sequence>MMKALGLAARDLPGKKLTDRTARKMNVKIVLMVKISIPRTLLAITVGVGVVFSVLDYRDWKRAETINFGKGSDETAAYKAAQTLVGPYTNDLAKIRMRYPDGWEVIEDPIFNPPAGGQDSKLVVFNFMDGKKYEVVKLKDLFGRATVTVSVQADNRDLNTIIDKEAVGTSRDREFINTDATNITLLTWIPSLDSQKVRQLALAKKNGKVYRMEVICEKTSWEILVKTFEEIYKSWVLI</sequence>
<gene>
    <name evidence="2" type="ORF">UU93_C0005G0025</name>
</gene>
<accession>A0A0G0Y7J8</accession>
<feature type="transmembrane region" description="Helical" evidence="1">
    <location>
        <begin position="35"/>
        <end position="55"/>
    </location>
</feature>
<proteinExistence type="predicted"/>
<keyword evidence="1" id="KW-1133">Transmembrane helix</keyword>
<keyword evidence="1" id="KW-0472">Membrane</keyword>
<organism evidence="2 3">
    <name type="scientific">Candidatus Amesbacteria bacterium GW2011_GWA2_42_12</name>
    <dbReference type="NCBI Taxonomy" id="1618356"/>
    <lineage>
        <taxon>Bacteria</taxon>
        <taxon>Candidatus Amesiibacteriota</taxon>
    </lineage>
</organism>
<evidence type="ECO:0000256" key="1">
    <source>
        <dbReference type="SAM" id="Phobius"/>
    </source>
</evidence>